<evidence type="ECO:0000313" key="2">
    <source>
        <dbReference type="Proteomes" id="UP000013304"/>
    </source>
</evidence>
<dbReference type="EMBL" id="CP005080">
    <property type="protein sequence ID" value="AGK75437.1"/>
    <property type="molecule type" value="Genomic_DNA"/>
</dbReference>
<dbReference type="KEGG" id="sfi:SFUL_453"/>
<dbReference type="AlphaFoldDB" id="N0CQW3"/>
<reference evidence="1 2" key="1">
    <citation type="submission" date="2013-04" db="EMBL/GenBank/DDBJ databases">
        <title>Complete genome sequence of Streptomyces fulvissimus.</title>
        <authorList>
            <person name="Myronovskyi M."/>
            <person name="Tokovenko B."/>
            <person name="Manderscheid N."/>
            <person name="Petzke L."/>
            <person name="Luzhetskyy A."/>
        </authorList>
    </citation>
    <scope>NUCLEOTIDE SEQUENCE [LARGE SCALE GENOMIC DNA]</scope>
    <source>
        <strain evidence="1 2">DSM 40593</strain>
    </source>
</reference>
<name>N0CQW3_STRMI</name>
<sequence>MADDMIGSGCCETSGNEDVAEDGTECGCACACCD</sequence>
<evidence type="ECO:0000313" key="1">
    <source>
        <dbReference type="EMBL" id="AGK75437.1"/>
    </source>
</evidence>
<dbReference type="Proteomes" id="UP000013304">
    <property type="component" value="Chromosome"/>
</dbReference>
<protein>
    <submittedName>
        <fullName evidence="1">Uncharacterized protein</fullName>
    </submittedName>
</protein>
<gene>
    <name evidence="1" type="ORF">SFUL_453</name>
</gene>
<organism evidence="1 2">
    <name type="scientific">Streptomyces microflavus DSM 40593</name>
    <dbReference type="NCBI Taxonomy" id="1303692"/>
    <lineage>
        <taxon>Bacteria</taxon>
        <taxon>Bacillati</taxon>
        <taxon>Actinomycetota</taxon>
        <taxon>Actinomycetes</taxon>
        <taxon>Kitasatosporales</taxon>
        <taxon>Streptomycetaceae</taxon>
        <taxon>Streptomyces</taxon>
    </lineage>
</organism>
<accession>N0CQW3</accession>
<proteinExistence type="predicted"/>
<dbReference type="HOGENOM" id="CLU_3376312_0_0_11"/>